<organism evidence="1">
    <name type="scientific">marine sediment metagenome</name>
    <dbReference type="NCBI Taxonomy" id="412755"/>
    <lineage>
        <taxon>unclassified sequences</taxon>
        <taxon>metagenomes</taxon>
        <taxon>ecological metagenomes</taxon>
    </lineage>
</organism>
<protein>
    <submittedName>
        <fullName evidence="1">Uncharacterized protein</fullName>
    </submittedName>
</protein>
<name>X1SZK2_9ZZZZ</name>
<accession>X1SZK2</accession>
<gene>
    <name evidence="1" type="ORF">S12H4_23798</name>
</gene>
<comment type="caution">
    <text evidence="1">The sequence shown here is derived from an EMBL/GenBank/DDBJ whole genome shotgun (WGS) entry which is preliminary data.</text>
</comment>
<sequence length="50" mass="5942">MFIQVGYLKWLLLQDIYGKDEFPTTSEELDILKYKASTVLQDKLLLEYID</sequence>
<evidence type="ECO:0000313" key="1">
    <source>
        <dbReference type="EMBL" id="GAI73259.1"/>
    </source>
</evidence>
<dbReference type="AlphaFoldDB" id="X1SZK2"/>
<proteinExistence type="predicted"/>
<reference evidence="1" key="1">
    <citation type="journal article" date="2014" name="Front. Microbiol.">
        <title>High frequency of phylogenetically diverse reductive dehalogenase-homologous genes in deep subseafloor sedimentary metagenomes.</title>
        <authorList>
            <person name="Kawai M."/>
            <person name="Futagami T."/>
            <person name="Toyoda A."/>
            <person name="Takaki Y."/>
            <person name="Nishi S."/>
            <person name="Hori S."/>
            <person name="Arai W."/>
            <person name="Tsubouchi T."/>
            <person name="Morono Y."/>
            <person name="Uchiyama I."/>
            <person name="Ito T."/>
            <person name="Fujiyama A."/>
            <person name="Inagaki F."/>
            <person name="Takami H."/>
        </authorList>
    </citation>
    <scope>NUCLEOTIDE SEQUENCE</scope>
    <source>
        <strain evidence="1">Expedition CK06-06</strain>
    </source>
</reference>
<dbReference type="EMBL" id="BARW01012726">
    <property type="protein sequence ID" value="GAI73259.1"/>
    <property type="molecule type" value="Genomic_DNA"/>
</dbReference>